<dbReference type="EMBL" id="CAXAMM010026480">
    <property type="protein sequence ID" value="CAK9059014.1"/>
    <property type="molecule type" value="Genomic_DNA"/>
</dbReference>
<dbReference type="Proteomes" id="UP001642464">
    <property type="component" value="Unassembled WGS sequence"/>
</dbReference>
<accession>A0ABP0N7Z9</accession>
<protein>
    <submittedName>
        <fullName evidence="1">Uncharacterized protein</fullName>
    </submittedName>
</protein>
<gene>
    <name evidence="1" type="ORF">SCF082_LOCUS31349</name>
</gene>
<organism evidence="1 2">
    <name type="scientific">Durusdinium trenchii</name>
    <dbReference type="NCBI Taxonomy" id="1381693"/>
    <lineage>
        <taxon>Eukaryota</taxon>
        <taxon>Sar</taxon>
        <taxon>Alveolata</taxon>
        <taxon>Dinophyceae</taxon>
        <taxon>Suessiales</taxon>
        <taxon>Symbiodiniaceae</taxon>
        <taxon>Durusdinium</taxon>
    </lineage>
</organism>
<evidence type="ECO:0000313" key="2">
    <source>
        <dbReference type="Proteomes" id="UP001642464"/>
    </source>
</evidence>
<evidence type="ECO:0000313" key="1">
    <source>
        <dbReference type="EMBL" id="CAK9059014.1"/>
    </source>
</evidence>
<keyword evidence="2" id="KW-1185">Reference proteome</keyword>
<reference evidence="1 2" key="1">
    <citation type="submission" date="2024-02" db="EMBL/GenBank/DDBJ databases">
        <authorList>
            <person name="Chen Y."/>
            <person name="Shah S."/>
            <person name="Dougan E. K."/>
            <person name="Thang M."/>
            <person name="Chan C."/>
        </authorList>
    </citation>
    <scope>NUCLEOTIDE SEQUENCE [LARGE SCALE GENOMIC DNA]</scope>
</reference>
<comment type="caution">
    <text evidence="1">The sequence shown here is derived from an EMBL/GenBank/DDBJ whole genome shotgun (WGS) entry which is preliminary data.</text>
</comment>
<feature type="non-terminal residue" evidence="1">
    <location>
        <position position="54"/>
    </location>
</feature>
<sequence>EGSRQLRLLCASIGPDPHDKRVEAFLNAANRAEAPVALMKARYGEEAQGTGGAA</sequence>
<proteinExistence type="predicted"/>
<feature type="non-terminal residue" evidence="1">
    <location>
        <position position="1"/>
    </location>
</feature>
<name>A0ABP0N7Z9_9DINO</name>